<gene>
    <name evidence="1" type="ORF">FEHR0123_LOCUS292</name>
</gene>
<dbReference type="InterPro" id="IPR029033">
    <property type="entry name" value="His_PPase_superfam"/>
</dbReference>
<dbReference type="AlphaFoldDB" id="A0A7S3HV89"/>
<dbReference type="SUPFAM" id="SSF53254">
    <property type="entry name" value="Phosphoglycerate mutase-like"/>
    <property type="match status" value="1"/>
</dbReference>
<dbReference type="EMBL" id="HBIE01000929">
    <property type="protein sequence ID" value="CAE0305388.1"/>
    <property type="molecule type" value="Transcribed_RNA"/>
</dbReference>
<proteinExistence type="predicted"/>
<organism evidence="1">
    <name type="scientific">Favella ehrenbergii</name>
    <dbReference type="NCBI Taxonomy" id="182087"/>
    <lineage>
        <taxon>Eukaryota</taxon>
        <taxon>Sar</taxon>
        <taxon>Alveolata</taxon>
        <taxon>Ciliophora</taxon>
        <taxon>Intramacronucleata</taxon>
        <taxon>Spirotrichea</taxon>
        <taxon>Choreotrichia</taxon>
        <taxon>Tintinnida</taxon>
        <taxon>Xystonellidae</taxon>
        <taxon>Favella</taxon>
    </lineage>
</organism>
<evidence type="ECO:0000313" key="1">
    <source>
        <dbReference type="EMBL" id="CAE0305388.1"/>
    </source>
</evidence>
<protein>
    <submittedName>
        <fullName evidence="1">Uncharacterized protein</fullName>
    </submittedName>
</protein>
<accession>A0A7S3HV89</accession>
<reference evidence="1" key="1">
    <citation type="submission" date="2021-01" db="EMBL/GenBank/DDBJ databases">
        <authorList>
            <person name="Corre E."/>
            <person name="Pelletier E."/>
            <person name="Niang G."/>
            <person name="Scheremetjew M."/>
            <person name="Finn R."/>
            <person name="Kale V."/>
            <person name="Holt S."/>
            <person name="Cochrane G."/>
            <person name="Meng A."/>
            <person name="Brown T."/>
            <person name="Cohen L."/>
        </authorList>
    </citation>
    <scope>NUCLEOTIDE SEQUENCE</scope>
    <source>
        <strain evidence="1">Fehren 1</strain>
    </source>
</reference>
<dbReference type="Gene3D" id="3.40.50.1240">
    <property type="entry name" value="Phosphoglycerate mutase-like"/>
    <property type="match status" value="1"/>
</dbReference>
<sequence>MIYSAHDTQVVNMMNFLQMDYFWTPFASNVIFELKYSAKCLREGAADETCFSVNVAFNGRPLLFPGCSGDLFTLEGCKYGEFFQYIGDKWYSGPSAPDLDAACNTEV</sequence>
<name>A0A7S3HV89_9SPIT</name>